<dbReference type="Proteomes" id="UP000682733">
    <property type="component" value="Unassembled WGS sequence"/>
</dbReference>
<organism evidence="3 6">
    <name type="scientific">Didymodactylos carnosus</name>
    <dbReference type="NCBI Taxonomy" id="1234261"/>
    <lineage>
        <taxon>Eukaryota</taxon>
        <taxon>Metazoa</taxon>
        <taxon>Spiralia</taxon>
        <taxon>Gnathifera</taxon>
        <taxon>Rotifera</taxon>
        <taxon>Eurotatoria</taxon>
        <taxon>Bdelloidea</taxon>
        <taxon>Philodinida</taxon>
        <taxon>Philodinidae</taxon>
        <taxon>Didymodactylos</taxon>
    </lineage>
</organism>
<protein>
    <submittedName>
        <fullName evidence="3">Uncharacterized protein</fullName>
    </submittedName>
</protein>
<sequence length="132" mass="15129">MNQDGTAKLFYNNDNEAINHMLKNGSNWERRPLSDVLDLIDRSLTAQKNETIRSLYGGGELQLISPFVPIWSSKSQSERAQIIRDYYAYQLPIRQPTTDFNIPATAERKPGKKSIRETTSTIRSSRNRKKGL</sequence>
<name>A0A814KYU2_9BILA</name>
<dbReference type="EMBL" id="CAJOBC010004414">
    <property type="protein sequence ID" value="CAF3826915.1"/>
    <property type="molecule type" value="Genomic_DNA"/>
</dbReference>
<accession>A0A814KYU2</accession>
<evidence type="ECO:0000313" key="6">
    <source>
        <dbReference type="Proteomes" id="UP000663829"/>
    </source>
</evidence>
<dbReference type="EMBL" id="CAJNOK010000829">
    <property type="protein sequence ID" value="CAF0777937.1"/>
    <property type="molecule type" value="Genomic_DNA"/>
</dbReference>
<comment type="caution">
    <text evidence="3">The sequence shown here is derived from an EMBL/GenBank/DDBJ whole genome shotgun (WGS) entry which is preliminary data.</text>
</comment>
<reference evidence="3" key="1">
    <citation type="submission" date="2021-02" db="EMBL/GenBank/DDBJ databases">
        <authorList>
            <person name="Nowell W R."/>
        </authorList>
    </citation>
    <scope>NUCLEOTIDE SEQUENCE</scope>
</reference>
<proteinExistence type="predicted"/>
<dbReference type="EMBL" id="CAJNOQ010004427">
    <property type="protein sequence ID" value="CAF1058683.1"/>
    <property type="molecule type" value="Genomic_DNA"/>
</dbReference>
<evidence type="ECO:0000313" key="5">
    <source>
        <dbReference type="EMBL" id="CAF3826915.1"/>
    </source>
</evidence>
<dbReference type="Proteomes" id="UP000677228">
    <property type="component" value="Unassembled WGS sequence"/>
</dbReference>
<feature type="region of interest" description="Disordered" evidence="1">
    <location>
        <begin position="100"/>
        <end position="132"/>
    </location>
</feature>
<keyword evidence="6" id="KW-1185">Reference proteome</keyword>
<dbReference type="Proteomes" id="UP000681722">
    <property type="component" value="Unassembled WGS sequence"/>
</dbReference>
<gene>
    <name evidence="3" type="ORF">GPM918_LOCUS16663</name>
    <name evidence="2" type="ORF">OVA965_LOCUS3445</name>
    <name evidence="5" type="ORF">SRO942_LOCUS16640</name>
    <name evidence="4" type="ORF">TMI583_LOCUS3444</name>
</gene>
<evidence type="ECO:0000313" key="4">
    <source>
        <dbReference type="EMBL" id="CAF3559258.1"/>
    </source>
</evidence>
<dbReference type="AlphaFoldDB" id="A0A814KYU2"/>
<evidence type="ECO:0000313" key="3">
    <source>
        <dbReference type="EMBL" id="CAF1058683.1"/>
    </source>
</evidence>
<dbReference type="EMBL" id="CAJOBA010000829">
    <property type="protein sequence ID" value="CAF3559258.1"/>
    <property type="molecule type" value="Genomic_DNA"/>
</dbReference>
<dbReference type="Proteomes" id="UP000663829">
    <property type="component" value="Unassembled WGS sequence"/>
</dbReference>
<evidence type="ECO:0000313" key="2">
    <source>
        <dbReference type="EMBL" id="CAF0777937.1"/>
    </source>
</evidence>
<evidence type="ECO:0000256" key="1">
    <source>
        <dbReference type="SAM" id="MobiDB-lite"/>
    </source>
</evidence>